<dbReference type="AlphaFoldDB" id="A0A8C0WXC0"/>
<keyword evidence="1" id="KW-0472">Membrane</keyword>
<feature type="transmembrane region" description="Helical" evidence="1">
    <location>
        <begin position="31"/>
        <end position="55"/>
    </location>
</feature>
<proteinExistence type="predicted"/>
<accession>A0A8C0WXC0</accession>
<name>A0A8C0WXC0_CASCN</name>
<protein>
    <submittedName>
        <fullName evidence="2">Uncharacterized protein</fullName>
    </submittedName>
</protein>
<organism evidence="2">
    <name type="scientific">Castor canadensis</name>
    <name type="common">American beaver</name>
    <dbReference type="NCBI Taxonomy" id="51338"/>
    <lineage>
        <taxon>Eukaryota</taxon>
        <taxon>Metazoa</taxon>
        <taxon>Chordata</taxon>
        <taxon>Craniata</taxon>
        <taxon>Vertebrata</taxon>
        <taxon>Euteleostomi</taxon>
        <taxon>Mammalia</taxon>
        <taxon>Eutheria</taxon>
        <taxon>Euarchontoglires</taxon>
        <taxon>Glires</taxon>
        <taxon>Rodentia</taxon>
        <taxon>Castorimorpha</taxon>
        <taxon>Castoridae</taxon>
        <taxon>Castor</taxon>
    </lineage>
</organism>
<keyword evidence="1" id="KW-1133">Transmembrane helix</keyword>
<evidence type="ECO:0000313" key="2">
    <source>
        <dbReference type="Ensembl" id="ENSCCNP00000014716.1"/>
    </source>
</evidence>
<dbReference type="Ensembl" id="ENSCCNT00000019273.1">
    <property type="protein sequence ID" value="ENSCCNP00000014716.1"/>
    <property type="gene ID" value="ENSCCNG00000015192.1"/>
</dbReference>
<evidence type="ECO:0000256" key="1">
    <source>
        <dbReference type="SAM" id="Phobius"/>
    </source>
</evidence>
<sequence length="66" mass="7510">MLLVLHEQDKMAPGRSQPEVNSNNIRFTSEAILVLIWAGFSPTSALQVFSILLYYSESFLFAKQFN</sequence>
<reference evidence="2" key="1">
    <citation type="submission" date="2023-09" db="UniProtKB">
        <authorList>
            <consortium name="Ensembl"/>
        </authorList>
    </citation>
    <scope>IDENTIFICATION</scope>
</reference>
<keyword evidence="1" id="KW-0812">Transmembrane</keyword>